<dbReference type="InterPro" id="IPR002366">
    <property type="entry name" value="Alpha-defensin_N"/>
</dbReference>
<organism evidence="8 9">
    <name type="scientific">Equus caballus</name>
    <name type="common">Horse</name>
    <dbReference type="NCBI Taxonomy" id="9796"/>
    <lineage>
        <taxon>Eukaryota</taxon>
        <taxon>Metazoa</taxon>
        <taxon>Chordata</taxon>
        <taxon>Craniata</taxon>
        <taxon>Vertebrata</taxon>
        <taxon>Euteleostomi</taxon>
        <taxon>Mammalia</taxon>
        <taxon>Eutheria</taxon>
        <taxon>Laurasiatheria</taxon>
        <taxon>Perissodactyla</taxon>
        <taxon>Equidae</taxon>
        <taxon>Equus</taxon>
    </lineage>
</organism>
<accession>A0A5F5PU65</accession>
<gene>
    <name evidence="8" type="primary">DEFA7</name>
</gene>
<dbReference type="GeneTree" id="ENSGT00940000153268"/>
<evidence type="ECO:0007829" key="10">
    <source>
        <dbReference type="PeptideAtlas" id="A0A5F5PU65"/>
    </source>
</evidence>
<keyword evidence="9" id="KW-1185">Reference proteome</keyword>
<evidence type="ECO:0000256" key="6">
    <source>
        <dbReference type="SAM" id="SignalP"/>
    </source>
</evidence>
<evidence type="ECO:0000256" key="3">
    <source>
        <dbReference type="ARBA" id="ARBA00022729"/>
    </source>
</evidence>
<keyword evidence="10" id="KW-1267">Proteomics identification</keyword>
<reference evidence="8 9" key="1">
    <citation type="journal article" date="2009" name="Science">
        <title>Genome sequence, comparative analysis, and population genetics of the domestic horse.</title>
        <authorList>
            <consortium name="Broad Institute Genome Sequencing Platform"/>
            <consortium name="Broad Institute Whole Genome Assembly Team"/>
            <person name="Wade C.M."/>
            <person name="Giulotto E."/>
            <person name="Sigurdsson S."/>
            <person name="Zoli M."/>
            <person name="Gnerre S."/>
            <person name="Imsland F."/>
            <person name="Lear T.L."/>
            <person name="Adelson D.L."/>
            <person name="Bailey E."/>
            <person name="Bellone R.R."/>
            <person name="Bloecker H."/>
            <person name="Distl O."/>
            <person name="Edgar R.C."/>
            <person name="Garber M."/>
            <person name="Leeb T."/>
            <person name="Mauceli E."/>
            <person name="MacLeod J.N."/>
            <person name="Penedo M.C.T."/>
            <person name="Raison J.M."/>
            <person name="Sharpe T."/>
            <person name="Vogel J."/>
            <person name="Andersson L."/>
            <person name="Antczak D.F."/>
            <person name="Biagi T."/>
            <person name="Binns M.M."/>
            <person name="Chowdhary B.P."/>
            <person name="Coleman S.J."/>
            <person name="Della Valle G."/>
            <person name="Fryc S."/>
            <person name="Guerin G."/>
            <person name="Hasegawa T."/>
            <person name="Hill E.W."/>
            <person name="Jurka J."/>
            <person name="Kiialainen A."/>
            <person name="Lindgren G."/>
            <person name="Liu J."/>
            <person name="Magnani E."/>
            <person name="Mickelson J.R."/>
            <person name="Murray J."/>
            <person name="Nergadze S.G."/>
            <person name="Onofrio R."/>
            <person name="Pedroni S."/>
            <person name="Piras M.F."/>
            <person name="Raudsepp T."/>
            <person name="Rocchi M."/>
            <person name="Roeed K.H."/>
            <person name="Ryder O.A."/>
            <person name="Searle S."/>
            <person name="Skow L."/>
            <person name="Swinburne J.E."/>
            <person name="Syvaenen A.C."/>
            <person name="Tozaki T."/>
            <person name="Valberg S.J."/>
            <person name="Vaudin M."/>
            <person name="White J.R."/>
            <person name="Zody M.C."/>
            <person name="Lander E.S."/>
            <person name="Lindblad-Toh K."/>
        </authorList>
    </citation>
    <scope>NUCLEOTIDE SEQUENCE [LARGE SCALE GENOMIC DNA]</scope>
    <source>
        <strain evidence="8 9">Thoroughbred</strain>
    </source>
</reference>
<name>A0A5F5PU65_HORSE</name>
<evidence type="ECO:0000256" key="1">
    <source>
        <dbReference type="ARBA" id="ARBA00006519"/>
    </source>
</evidence>
<dbReference type="GO" id="GO:0050829">
    <property type="term" value="P:defense response to Gram-negative bacterium"/>
    <property type="evidence" value="ECO:0000318"/>
    <property type="project" value="GO_Central"/>
</dbReference>
<dbReference type="GO" id="GO:0050830">
    <property type="term" value="P:defense response to Gram-positive bacterium"/>
    <property type="evidence" value="ECO:0000318"/>
    <property type="project" value="GO_Central"/>
</dbReference>
<evidence type="ECO:0000256" key="4">
    <source>
        <dbReference type="ARBA" id="ARBA00022940"/>
    </source>
</evidence>
<evidence type="ECO:0000313" key="9">
    <source>
        <dbReference type="Proteomes" id="UP000002281"/>
    </source>
</evidence>
<dbReference type="GO" id="GO:0019731">
    <property type="term" value="P:antibacterial humoral response"/>
    <property type="evidence" value="ECO:0000318"/>
    <property type="project" value="GO_Central"/>
</dbReference>
<dbReference type="PIRSF" id="PIRSF001875">
    <property type="entry name" value="Alpha-defensin"/>
    <property type="match status" value="1"/>
</dbReference>
<feature type="chain" id="PRO_5023936064" evidence="6">
    <location>
        <begin position="20"/>
        <end position="98"/>
    </location>
</feature>
<evidence type="ECO:0000256" key="2">
    <source>
        <dbReference type="ARBA" id="ARBA00022529"/>
    </source>
</evidence>
<dbReference type="PANTHER" id="PTHR11876:SF28">
    <property type="entry name" value="ALPHA-DEFENSIN 1"/>
    <property type="match status" value="1"/>
</dbReference>
<dbReference type="Pfam" id="PF00879">
    <property type="entry name" value="Defensin_propep"/>
    <property type="match status" value="1"/>
</dbReference>
<keyword evidence="4" id="KW-0211">Defensin</keyword>
<dbReference type="SMART" id="SM01418">
    <property type="entry name" value="Defensin_propep"/>
    <property type="match status" value="1"/>
</dbReference>
<dbReference type="GO" id="GO:0051673">
    <property type="term" value="P:disruption of plasma membrane integrity in another organism"/>
    <property type="evidence" value="ECO:0000318"/>
    <property type="project" value="GO_Central"/>
</dbReference>
<keyword evidence="5" id="KW-0044">Antibiotic</keyword>
<dbReference type="InterPro" id="IPR016327">
    <property type="entry name" value="Alpha-defensin"/>
</dbReference>
<dbReference type="Proteomes" id="UP000002281">
    <property type="component" value="Chromosome 27"/>
</dbReference>
<sequence>MRTLALLATLLLLVFQAQTQNLEKADDQVSAQDQPGAEVQDMTISFAGDKRSARGASKGITGTATCTCRHSNSCLSHERGSGMCISKKGKAYKLCCLR</sequence>
<feature type="domain" description="Alpha-defensin N-terminal" evidence="7">
    <location>
        <begin position="1"/>
        <end position="51"/>
    </location>
</feature>
<comment type="similarity">
    <text evidence="1">Belongs to the alpha-defensin family.</text>
</comment>
<dbReference type="PANTHER" id="PTHR11876">
    <property type="entry name" value="ALPHA-DEFENSIN 1"/>
    <property type="match status" value="1"/>
</dbReference>
<evidence type="ECO:0000313" key="8">
    <source>
        <dbReference type="Ensembl" id="ENSECAP00000051324.1"/>
    </source>
</evidence>
<keyword evidence="2" id="KW-0929">Antimicrobial</keyword>
<dbReference type="GO" id="GO:0005615">
    <property type="term" value="C:extracellular space"/>
    <property type="evidence" value="ECO:0000318"/>
    <property type="project" value="GO_Central"/>
</dbReference>
<dbReference type="AlphaFoldDB" id="A0A5F5PU65"/>
<dbReference type="GO" id="GO:0045087">
    <property type="term" value="P:innate immune response"/>
    <property type="evidence" value="ECO:0000318"/>
    <property type="project" value="GO_Central"/>
</dbReference>
<proteinExistence type="evidence at protein level"/>
<dbReference type="GO" id="GO:0140911">
    <property type="term" value="F:pore-forming activity"/>
    <property type="evidence" value="ECO:0000318"/>
    <property type="project" value="GO_Central"/>
</dbReference>
<evidence type="ECO:0000256" key="5">
    <source>
        <dbReference type="ARBA" id="ARBA00023022"/>
    </source>
</evidence>
<dbReference type="GO" id="GO:0061844">
    <property type="term" value="P:antimicrobial humoral immune response mediated by antimicrobial peptide"/>
    <property type="evidence" value="ECO:0000318"/>
    <property type="project" value="GO_Central"/>
</dbReference>
<feature type="signal peptide" evidence="6">
    <location>
        <begin position="1"/>
        <end position="19"/>
    </location>
</feature>
<keyword evidence="3 6" id="KW-0732">Signal</keyword>
<protein>
    <submittedName>
        <fullName evidence="8">Paneth cell-specific alpha-defensin 7</fullName>
    </submittedName>
</protein>
<evidence type="ECO:0000259" key="7">
    <source>
        <dbReference type="SMART" id="SM01418"/>
    </source>
</evidence>
<reference evidence="8" key="3">
    <citation type="submission" date="2025-09" db="UniProtKB">
        <authorList>
            <consortium name="Ensembl"/>
        </authorList>
    </citation>
    <scope>IDENTIFICATION</scope>
    <source>
        <strain evidence="8">Thoroughbred</strain>
    </source>
</reference>
<dbReference type="Ensembl" id="ENSECAT00000068128.1">
    <property type="protein sequence ID" value="ENSECAP00000051324.1"/>
    <property type="gene ID" value="ENSECAG00000037168.3"/>
</dbReference>
<reference evidence="8" key="2">
    <citation type="submission" date="2025-08" db="UniProtKB">
        <authorList>
            <consortium name="Ensembl"/>
        </authorList>
    </citation>
    <scope>IDENTIFICATION</scope>
    <source>
        <strain evidence="8">Thoroughbred</strain>
    </source>
</reference>
<dbReference type="Bgee" id="ENSECAG00000037168">
    <property type="expression patterns" value="Expressed in chorionic villus and 1 other cell type or tissue"/>
</dbReference>